<comment type="similarity">
    <text evidence="8 9">Belongs to the TonB-dependent receptor family.</text>
</comment>
<feature type="domain" description="TonB-dependent receptor-like beta-barrel" evidence="12">
    <location>
        <begin position="291"/>
        <end position="724"/>
    </location>
</feature>
<evidence type="ECO:0000313" key="14">
    <source>
        <dbReference type="EMBL" id="QOW21479.1"/>
    </source>
</evidence>
<evidence type="ECO:0000259" key="12">
    <source>
        <dbReference type="Pfam" id="PF00593"/>
    </source>
</evidence>
<dbReference type="PANTHER" id="PTHR30069">
    <property type="entry name" value="TONB-DEPENDENT OUTER MEMBRANE RECEPTOR"/>
    <property type="match status" value="1"/>
</dbReference>
<evidence type="ECO:0000259" key="13">
    <source>
        <dbReference type="Pfam" id="PF07715"/>
    </source>
</evidence>
<feature type="chain" id="PRO_5045274031" evidence="11">
    <location>
        <begin position="36"/>
        <end position="755"/>
    </location>
</feature>
<name>A0A7S6ZUP1_9GAMM</name>
<sequence>MSVSPAFQKSPFSLQPNLLARALLSALLVTPAAFAAGVDSASMQAHDPDHEPVDLSAVQVRASILPGTVEDLARPVEVLAGERLDAAKASSLGETVNKLPGVQSSYFGPGVGRPIVRGFDGARVQVLSDGLGSGDVSTVSADHAVSIEPFLANQIEVLKGPSTLLYGSGAIGGAVNVIDGRIPEAATDEPLQGRAELRAGTVNDEKTGMLRLDGTSASGHLVFHFDALHRETGDYAIPGFAESARQLAAEGETPDPATSGTLANSALRTDSGALGLSWVGERGFAGVGYSLFNTRYGVPGHSHGDGDGHGHDANDGHYHGDDAHGDDAVHILMDQRRTEVRAGLDELGVFETLRIKFADTRYTHTEFEGEAIGTVFDNSSKEARLELVHQPWAGWRGAFGVQWAHRKFDAVGAEAFVPGTEGNDTGLFWIGERRSGDFKFELGARHDRNTIDAVPPPLAPLRANSRKFEALSGSAAVQWELSDRFHASLGLDRSQRVPTAEELFSNGLHVATGTMEIGDETLGVETANRLELGLRWHGERIDLGAAVYGIRYADFIYQASPTSLDDPGSALLDGGVPVRLWNQADARFHGMEADATIALVDNDRGAWDLRVFGDIVRGRLAPGGRERDVDVEVFHGGHVHRHAARISEQGNLPRLAPARLGSELSWSNGTWRVSLGAVRYLKQDRVATNETTTPGYTLVDAHLAWHRDTPSGNAWELFLDGSNLLDQEARPHTSFLKDLAPLPGRGIAFGVRAFF</sequence>
<keyword evidence="6 8" id="KW-0472">Membrane</keyword>
<dbReference type="InterPro" id="IPR039426">
    <property type="entry name" value="TonB-dep_rcpt-like"/>
</dbReference>
<evidence type="ECO:0000256" key="4">
    <source>
        <dbReference type="ARBA" id="ARBA00022692"/>
    </source>
</evidence>
<feature type="region of interest" description="Disordered" evidence="10">
    <location>
        <begin position="302"/>
        <end position="321"/>
    </location>
</feature>
<dbReference type="EMBL" id="CP063657">
    <property type="protein sequence ID" value="QOW21479.1"/>
    <property type="molecule type" value="Genomic_DNA"/>
</dbReference>
<evidence type="ECO:0000256" key="10">
    <source>
        <dbReference type="SAM" id="MobiDB-lite"/>
    </source>
</evidence>
<organism evidence="14 15">
    <name type="scientific">Novilysobacter avium</name>
    <dbReference type="NCBI Taxonomy" id="2781023"/>
    <lineage>
        <taxon>Bacteria</taxon>
        <taxon>Pseudomonadati</taxon>
        <taxon>Pseudomonadota</taxon>
        <taxon>Gammaproteobacteria</taxon>
        <taxon>Lysobacterales</taxon>
        <taxon>Lysobacteraceae</taxon>
        <taxon>Novilysobacter</taxon>
    </lineage>
</organism>
<gene>
    <name evidence="14" type="ORF">INQ42_09505</name>
</gene>
<keyword evidence="15" id="KW-1185">Reference proteome</keyword>
<dbReference type="InterPro" id="IPR012910">
    <property type="entry name" value="Plug_dom"/>
</dbReference>
<feature type="domain" description="TonB-dependent receptor plug" evidence="13">
    <location>
        <begin position="69"/>
        <end position="174"/>
    </location>
</feature>
<keyword evidence="7 8" id="KW-0998">Cell outer membrane</keyword>
<reference evidence="14 15" key="1">
    <citation type="submission" date="2020-10" db="EMBL/GenBank/DDBJ databases">
        <title>complete genome sequencing of Lysobacter sp. H23M41.</title>
        <authorList>
            <person name="Bae J.-W."/>
            <person name="Lee S.-Y."/>
        </authorList>
    </citation>
    <scope>NUCLEOTIDE SEQUENCE [LARGE SCALE GENOMIC DNA]</scope>
    <source>
        <strain evidence="14 15">H23M41</strain>
    </source>
</reference>
<keyword evidence="2 8" id="KW-0813">Transport</keyword>
<dbReference type="PANTHER" id="PTHR30069:SF40">
    <property type="entry name" value="TONB-DEPENDENT RECEPTOR NMB0964-RELATED"/>
    <property type="match status" value="1"/>
</dbReference>
<accession>A0A7S6ZUP1</accession>
<dbReference type="Pfam" id="PF00593">
    <property type="entry name" value="TonB_dep_Rec_b-barrel"/>
    <property type="match status" value="1"/>
</dbReference>
<proteinExistence type="inferred from homology"/>
<dbReference type="SUPFAM" id="SSF56935">
    <property type="entry name" value="Porins"/>
    <property type="match status" value="1"/>
</dbReference>
<dbReference type="PROSITE" id="PS52016">
    <property type="entry name" value="TONB_DEPENDENT_REC_3"/>
    <property type="match status" value="1"/>
</dbReference>
<feature type="signal peptide" evidence="11">
    <location>
        <begin position="1"/>
        <end position="35"/>
    </location>
</feature>
<evidence type="ECO:0000256" key="5">
    <source>
        <dbReference type="ARBA" id="ARBA00023077"/>
    </source>
</evidence>
<evidence type="ECO:0000256" key="9">
    <source>
        <dbReference type="RuleBase" id="RU003357"/>
    </source>
</evidence>
<dbReference type="InterPro" id="IPR000531">
    <property type="entry name" value="Beta-barrel_TonB"/>
</dbReference>
<dbReference type="Gene3D" id="2.170.130.10">
    <property type="entry name" value="TonB-dependent receptor, plug domain"/>
    <property type="match status" value="1"/>
</dbReference>
<evidence type="ECO:0000256" key="3">
    <source>
        <dbReference type="ARBA" id="ARBA00022452"/>
    </source>
</evidence>
<evidence type="ECO:0000256" key="2">
    <source>
        <dbReference type="ARBA" id="ARBA00022448"/>
    </source>
</evidence>
<dbReference type="Pfam" id="PF07715">
    <property type="entry name" value="Plug"/>
    <property type="match status" value="1"/>
</dbReference>
<keyword evidence="5 9" id="KW-0798">TonB box</keyword>
<keyword evidence="14" id="KW-0675">Receptor</keyword>
<keyword evidence="4 8" id="KW-0812">Transmembrane</keyword>
<keyword evidence="3 8" id="KW-1134">Transmembrane beta strand</keyword>
<evidence type="ECO:0000256" key="7">
    <source>
        <dbReference type="ARBA" id="ARBA00023237"/>
    </source>
</evidence>
<dbReference type="InterPro" id="IPR036942">
    <property type="entry name" value="Beta-barrel_TonB_sf"/>
</dbReference>
<evidence type="ECO:0000256" key="6">
    <source>
        <dbReference type="ARBA" id="ARBA00023136"/>
    </source>
</evidence>
<evidence type="ECO:0000313" key="15">
    <source>
        <dbReference type="Proteomes" id="UP000593932"/>
    </source>
</evidence>
<dbReference type="Gene3D" id="2.40.170.20">
    <property type="entry name" value="TonB-dependent receptor, beta-barrel domain"/>
    <property type="match status" value="1"/>
</dbReference>
<evidence type="ECO:0000256" key="8">
    <source>
        <dbReference type="PROSITE-ProRule" id="PRU01360"/>
    </source>
</evidence>
<dbReference type="InterPro" id="IPR037066">
    <property type="entry name" value="Plug_dom_sf"/>
</dbReference>
<protein>
    <submittedName>
        <fullName evidence="14">TonB-dependent receptor</fullName>
    </submittedName>
</protein>
<comment type="subcellular location">
    <subcellularLocation>
        <location evidence="1 8">Cell outer membrane</location>
        <topology evidence="1 8">Multi-pass membrane protein</topology>
    </subcellularLocation>
</comment>
<evidence type="ECO:0000256" key="1">
    <source>
        <dbReference type="ARBA" id="ARBA00004571"/>
    </source>
</evidence>
<dbReference type="Proteomes" id="UP000593932">
    <property type="component" value="Chromosome"/>
</dbReference>
<evidence type="ECO:0000256" key="11">
    <source>
        <dbReference type="SAM" id="SignalP"/>
    </source>
</evidence>
<keyword evidence="11" id="KW-0732">Signal</keyword>